<protein>
    <submittedName>
        <fullName evidence="3">Sulfite exporter TauE/SafE family protein</fullName>
    </submittedName>
</protein>
<comment type="caution">
    <text evidence="3">The sequence shown here is derived from an EMBL/GenBank/DDBJ whole genome shotgun (WGS) entry which is preliminary data.</text>
</comment>
<keyword evidence="1" id="KW-1133">Transmembrane helix</keyword>
<feature type="transmembrane region" description="Helical" evidence="1">
    <location>
        <begin position="135"/>
        <end position="159"/>
    </location>
</feature>
<dbReference type="EMBL" id="JAUCDY010000001">
    <property type="protein sequence ID" value="MDM7856942.1"/>
    <property type="molecule type" value="Genomic_DNA"/>
</dbReference>
<feature type="transmembrane region" description="Helical" evidence="1">
    <location>
        <begin position="165"/>
        <end position="188"/>
    </location>
</feature>
<gene>
    <name evidence="3" type="ORF">QEZ41_01410</name>
</gene>
<dbReference type="RefSeq" id="WP_289409570.1">
    <property type="nucleotide sequence ID" value="NZ_JAUCDY010000001.1"/>
</dbReference>
<organism evidence="3 4">
    <name type="scientific">Thiopseudomonas acetoxidans</name>
    <dbReference type="NCBI Taxonomy" id="3041622"/>
    <lineage>
        <taxon>Bacteria</taxon>
        <taxon>Pseudomonadati</taxon>
        <taxon>Pseudomonadota</taxon>
        <taxon>Gammaproteobacteria</taxon>
        <taxon>Pseudomonadales</taxon>
        <taxon>Pseudomonadaceae</taxon>
        <taxon>Thiopseudomonas</taxon>
    </lineage>
</organism>
<feature type="transmembrane region" description="Helical" evidence="1">
    <location>
        <begin position="12"/>
        <end position="37"/>
    </location>
</feature>
<evidence type="ECO:0000313" key="3">
    <source>
        <dbReference type="EMBL" id="MDM7856942.1"/>
    </source>
</evidence>
<keyword evidence="4" id="KW-1185">Reference proteome</keyword>
<dbReference type="InterPro" id="IPR039447">
    <property type="entry name" value="UreH-like_TM_dom"/>
</dbReference>
<dbReference type="PANTHER" id="PTHR42208">
    <property type="entry name" value="HEAVY METAL TRANSPORTER-RELATED"/>
    <property type="match status" value="1"/>
</dbReference>
<accession>A0ABT7SL74</accession>
<dbReference type="Pfam" id="PF13386">
    <property type="entry name" value="DsbD_2"/>
    <property type="match status" value="1"/>
</dbReference>
<feature type="domain" description="Urease accessory protein UreH-like transmembrane" evidence="2">
    <location>
        <begin position="11"/>
        <end position="214"/>
    </location>
</feature>
<keyword evidence="1" id="KW-0472">Membrane</keyword>
<feature type="transmembrane region" description="Helical" evidence="1">
    <location>
        <begin position="200"/>
        <end position="217"/>
    </location>
</feature>
<sequence length="227" mass="24792">MLDVVPLLISAFIIGLLGGGHCIGMCGGLMGALALAIPKEQQHKKLLYLILYNLGRIISYAAAGFIFGLAGWAIDQSPAADALRIIAALLLISMGLYLANWWSGLVKIEQGGQVLWRHLRPIAQRYIPIQKSSHALSLGLLWGWLPCGLVYSTVIWSASQGDASLSALLMLFFGLGTWPTLIASGFAAERLTHFLRSRKVRSAAGLMIILYGIWTFPGPHHHWLIEH</sequence>
<dbReference type="PANTHER" id="PTHR42208:SF1">
    <property type="entry name" value="HEAVY METAL TRANSPORTER"/>
    <property type="match status" value="1"/>
</dbReference>
<evidence type="ECO:0000313" key="4">
    <source>
        <dbReference type="Proteomes" id="UP001241056"/>
    </source>
</evidence>
<keyword evidence="1" id="KW-0812">Transmembrane</keyword>
<dbReference type="Proteomes" id="UP001241056">
    <property type="component" value="Unassembled WGS sequence"/>
</dbReference>
<reference evidence="3 4" key="1">
    <citation type="submission" date="2023-06" db="EMBL/GenBank/DDBJ databases">
        <title>Thiopseudomonas sp. CY1220 draft genome sequence.</title>
        <authorList>
            <person name="Zhao G."/>
            <person name="An M."/>
        </authorList>
    </citation>
    <scope>NUCLEOTIDE SEQUENCE [LARGE SCALE GENOMIC DNA]</scope>
    <source>
        <strain evidence="3 4">CY1220</strain>
    </source>
</reference>
<evidence type="ECO:0000256" key="1">
    <source>
        <dbReference type="SAM" id="Phobius"/>
    </source>
</evidence>
<evidence type="ECO:0000259" key="2">
    <source>
        <dbReference type="Pfam" id="PF13386"/>
    </source>
</evidence>
<name>A0ABT7SL74_9GAMM</name>
<feature type="transmembrane region" description="Helical" evidence="1">
    <location>
        <begin position="49"/>
        <end position="70"/>
    </location>
</feature>
<proteinExistence type="predicted"/>
<feature type="transmembrane region" description="Helical" evidence="1">
    <location>
        <begin position="82"/>
        <end position="102"/>
    </location>
</feature>